<accession>A0A267AJB2</accession>
<dbReference type="InterPro" id="IPR050077">
    <property type="entry name" value="LexA_repressor"/>
</dbReference>
<evidence type="ECO:0000313" key="3">
    <source>
        <dbReference type="Proteomes" id="UP000215861"/>
    </source>
</evidence>
<dbReference type="InterPro" id="IPR039418">
    <property type="entry name" value="LexA-like"/>
</dbReference>
<protein>
    <recommendedName>
        <fullName evidence="1">Peptidase S24/S26A/S26B/S26C domain-containing protein</fullName>
    </recommendedName>
</protein>
<proteinExistence type="predicted"/>
<dbReference type="Proteomes" id="UP000215861">
    <property type="component" value="Unassembled WGS sequence"/>
</dbReference>
<dbReference type="OrthoDB" id="9787787at2"/>
<sequence length="143" mass="15927">MFSILGPISSQSNPVKKPVVGRVSCGFPSPALEYYEPPLSIDELVSLREPSRWLLRADGDSLRDIGIYDGDVLVVDKALEPLNGDIVVVVIGSDFCCKEFRERHGQSPLLIAHNPMNSDVEVGDWEEIDLWGVVLWNLHKVSR</sequence>
<dbReference type="Gene3D" id="2.10.109.10">
    <property type="entry name" value="Umud Fragment, subunit A"/>
    <property type="match status" value="1"/>
</dbReference>
<dbReference type="AlphaFoldDB" id="A0A267AJB2"/>
<reference evidence="2 3" key="1">
    <citation type="submission" date="2017-08" db="EMBL/GenBank/DDBJ databases">
        <title>Genomic and metabolic characterisation of spoilage-associated Pseudomonas species.</title>
        <authorList>
            <person name="Stanborough T."/>
            <person name="Fegan N."/>
            <person name="Powell S.M."/>
            <person name="Singh T."/>
            <person name="Tamplin M.L."/>
            <person name="Chandry P.S."/>
        </authorList>
    </citation>
    <scope>NUCLEOTIDE SEQUENCE [LARGE SCALE GENOMIC DNA]</scope>
    <source>
        <strain evidence="2 3">F1801</strain>
    </source>
</reference>
<comment type="caution">
    <text evidence="2">The sequence shown here is derived from an EMBL/GenBank/DDBJ whole genome shotgun (WGS) entry which is preliminary data.</text>
</comment>
<organism evidence="2 3">
    <name type="scientific">Pseudomonas fragi</name>
    <dbReference type="NCBI Taxonomy" id="296"/>
    <lineage>
        <taxon>Bacteria</taxon>
        <taxon>Pseudomonadati</taxon>
        <taxon>Pseudomonadota</taxon>
        <taxon>Gammaproteobacteria</taxon>
        <taxon>Pseudomonadales</taxon>
        <taxon>Pseudomonadaceae</taxon>
        <taxon>Pseudomonas</taxon>
    </lineage>
</organism>
<dbReference type="Pfam" id="PF00717">
    <property type="entry name" value="Peptidase_S24"/>
    <property type="match status" value="1"/>
</dbReference>
<evidence type="ECO:0000313" key="2">
    <source>
        <dbReference type="EMBL" id="PAA11812.1"/>
    </source>
</evidence>
<feature type="domain" description="Peptidase S24/S26A/S26B/S26C" evidence="1">
    <location>
        <begin position="18"/>
        <end position="134"/>
    </location>
</feature>
<dbReference type="CDD" id="cd06529">
    <property type="entry name" value="S24_LexA-like"/>
    <property type="match status" value="1"/>
</dbReference>
<dbReference type="InterPro" id="IPR015927">
    <property type="entry name" value="Peptidase_S24_S26A/B/C"/>
</dbReference>
<dbReference type="EMBL" id="NQKQ01000011">
    <property type="protein sequence ID" value="PAA11812.1"/>
    <property type="molecule type" value="Genomic_DNA"/>
</dbReference>
<dbReference type="RefSeq" id="WP_095036854.1">
    <property type="nucleotide sequence ID" value="NZ_NQKQ01000011.1"/>
</dbReference>
<dbReference type="SUPFAM" id="SSF51306">
    <property type="entry name" value="LexA/Signal peptidase"/>
    <property type="match status" value="1"/>
</dbReference>
<dbReference type="PANTHER" id="PTHR33516:SF2">
    <property type="entry name" value="LEXA REPRESSOR-RELATED"/>
    <property type="match status" value="1"/>
</dbReference>
<name>A0A267AJB2_PSEFR</name>
<evidence type="ECO:0000259" key="1">
    <source>
        <dbReference type="Pfam" id="PF00717"/>
    </source>
</evidence>
<gene>
    <name evidence="2" type="ORF">CJU81_12425</name>
</gene>
<dbReference type="InterPro" id="IPR036286">
    <property type="entry name" value="LexA/Signal_pep-like_sf"/>
</dbReference>
<dbReference type="PANTHER" id="PTHR33516">
    <property type="entry name" value="LEXA REPRESSOR"/>
    <property type="match status" value="1"/>
</dbReference>